<dbReference type="AlphaFoldDB" id="A0A846XQ99"/>
<organism evidence="1 2">
    <name type="scientific">Nocardia speluncae</name>
    <dbReference type="NCBI Taxonomy" id="419477"/>
    <lineage>
        <taxon>Bacteria</taxon>
        <taxon>Bacillati</taxon>
        <taxon>Actinomycetota</taxon>
        <taxon>Actinomycetes</taxon>
        <taxon>Mycobacteriales</taxon>
        <taxon>Nocardiaceae</taxon>
        <taxon>Nocardia</taxon>
    </lineage>
</organism>
<evidence type="ECO:0000313" key="1">
    <source>
        <dbReference type="EMBL" id="NKY35824.1"/>
    </source>
</evidence>
<proteinExistence type="predicted"/>
<sequence>MNAELLVSVSGVREITRDAAIGFAEEMDQRGVRLSLLVAPRLKGKYRLADDLTTQTWLRGRRERGDAIVLHGYDQAATKRRRAEFATLPRHEALLRLTAADRAMEQVGLRTRLFAAPRWDASVGAVAALPELGFRVSLGLTGIHDLPRNTVQKARVYGIGEGFRAEPWWCRALVLGAARTARRGGVLRLAVSAAQLGRPGPRQAILDAVDLALYHGACSEVYRWEVVAAVRAA</sequence>
<dbReference type="RefSeq" id="WP_068045408.1">
    <property type="nucleotide sequence ID" value="NZ_JAAXOO010000006.1"/>
</dbReference>
<dbReference type="Proteomes" id="UP000565715">
    <property type="component" value="Unassembled WGS sequence"/>
</dbReference>
<dbReference type="InterPro" id="IPR011330">
    <property type="entry name" value="Glyco_hydro/deAcase_b/a-brl"/>
</dbReference>
<protein>
    <submittedName>
        <fullName evidence="1">DUF2334 domain-containing protein</fullName>
    </submittedName>
</protein>
<dbReference type="EMBL" id="JAAXOO010000006">
    <property type="protein sequence ID" value="NKY35824.1"/>
    <property type="molecule type" value="Genomic_DNA"/>
</dbReference>
<dbReference type="InterPro" id="IPR018763">
    <property type="entry name" value="DUF2334"/>
</dbReference>
<gene>
    <name evidence="1" type="ORF">HGA13_22515</name>
</gene>
<dbReference type="SUPFAM" id="SSF88713">
    <property type="entry name" value="Glycoside hydrolase/deacetylase"/>
    <property type="match status" value="1"/>
</dbReference>
<dbReference type="Gene3D" id="3.20.20.370">
    <property type="entry name" value="Glycoside hydrolase/deacetylase"/>
    <property type="match status" value="1"/>
</dbReference>
<accession>A0A846XQ99</accession>
<name>A0A846XQ99_9NOCA</name>
<dbReference type="CDD" id="cd11374">
    <property type="entry name" value="CE4_u10"/>
    <property type="match status" value="1"/>
</dbReference>
<reference evidence="1 2" key="1">
    <citation type="submission" date="2020-04" db="EMBL/GenBank/DDBJ databases">
        <title>MicrobeNet Type strains.</title>
        <authorList>
            <person name="Nicholson A.C."/>
        </authorList>
    </citation>
    <scope>NUCLEOTIDE SEQUENCE [LARGE SCALE GENOMIC DNA]</scope>
    <source>
        <strain evidence="1 2">DSM 45078</strain>
    </source>
</reference>
<keyword evidence="2" id="KW-1185">Reference proteome</keyword>
<dbReference type="Pfam" id="PF10096">
    <property type="entry name" value="DUF2334"/>
    <property type="match status" value="1"/>
</dbReference>
<evidence type="ECO:0000313" key="2">
    <source>
        <dbReference type="Proteomes" id="UP000565715"/>
    </source>
</evidence>
<comment type="caution">
    <text evidence="1">The sequence shown here is derived from an EMBL/GenBank/DDBJ whole genome shotgun (WGS) entry which is preliminary data.</text>
</comment>
<dbReference type="GO" id="GO:0005975">
    <property type="term" value="P:carbohydrate metabolic process"/>
    <property type="evidence" value="ECO:0007669"/>
    <property type="project" value="InterPro"/>
</dbReference>